<comment type="subcellular location">
    <subcellularLocation>
        <location evidence="1">Mitochondrion</location>
    </subcellularLocation>
</comment>
<comment type="similarity">
    <text evidence="2">Belongs to the bacterial ribosomal protein bS6 family.</text>
</comment>
<evidence type="ECO:0000313" key="8">
    <source>
        <dbReference type="EMBL" id="KAK4463903.1"/>
    </source>
</evidence>
<protein>
    <recommendedName>
        <fullName evidence="6">Small ribosomal subunit protein bS6m</fullName>
    </recommendedName>
</protein>
<comment type="function">
    <text evidence="7">Component of the mitochondrial ribosome (mitoribosome), a dedicated translation machinery responsible for the synthesis of mitochondrial genome-encoded proteins, including at least some of the essential transmembrane subunits of the mitochondrial respiratory chain. The mitoribosomes are attached to the mitochondrial inner membrane and translation products are cotranslationally integrated into the membrane.</text>
</comment>
<dbReference type="CDD" id="cd15465">
    <property type="entry name" value="bS6_mito"/>
    <property type="match status" value="1"/>
</dbReference>
<dbReference type="SUPFAM" id="SSF54995">
    <property type="entry name" value="Ribosomal protein S6"/>
    <property type="match status" value="1"/>
</dbReference>
<dbReference type="GO" id="GO:0003735">
    <property type="term" value="F:structural constituent of ribosome"/>
    <property type="evidence" value="ECO:0007669"/>
    <property type="project" value="InterPro"/>
</dbReference>
<comment type="caution">
    <text evidence="8">The sequence shown here is derived from an EMBL/GenBank/DDBJ whole genome shotgun (WGS) entry which is preliminary data.</text>
</comment>
<dbReference type="GO" id="GO:0006412">
    <property type="term" value="P:translation"/>
    <property type="evidence" value="ECO:0007669"/>
    <property type="project" value="InterPro"/>
</dbReference>
<dbReference type="GO" id="GO:0005763">
    <property type="term" value="C:mitochondrial small ribosomal subunit"/>
    <property type="evidence" value="ECO:0007669"/>
    <property type="project" value="TreeGrafter"/>
</dbReference>
<dbReference type="EMBL" id="MU864954">
    <property type="protein sequence ID" value="KAK4463903.1"/>
    <property type="molecule type" value="Genomic_DNA"/>
</dbReference>
<keyword evidence="5" id="KW-0687">Ribonucleoprotein</keyword>
<dbReference type="AlphaFoldDB" id="A0AAV9HWM5"/>
<reference evidence="8" key="2">
    <citation type="submission" date="2023-06" db="EMBL/GenBank/DDBJ databases">
        <authorList>
            <consortium name="Lawrence Berkeley National Laboratory"/>
            <person name="Mondo S.J."/>
            <person name="Hensen N."/>
            <person name="Bonometti L."/>
            <person name="Westerberg I."/>
            <person name="Brannstrom I.O."/>
            <person name="Guillou S."/>
            <person name="Cros-Aarteil S."/>
            <person name="Calhoun S."/>
            <person name="Haridas S."/>
            <person name="Kuo A."/>
            <person name="Pangilinan J."/>
            <person name="Riley R."/>
            <person name="Labutti K."/>
            <person name="Andreopoulos B."/>
            <person name="Lipzen A."/>
            <person name="Chen C."/>
            <person name="Yanf M."/>
            <person name="Daum C."/>
            <person name="Ng V."/>
            <person name="Clum A."/>
            <person name="Steindorff A."/>
            <person name="Ohm R."/>
            <person name="Martin F."/>
            <person name="Silar P."/>
            <person name="Natvig D."/>
            <person name="Lalanne C."/>
            <person name="Gautier V."/>
            <person name="Ament-Velasquez S.L."/>
            <person name="Kruys A."/>
            <person name="Hutchinson M.I."/>
            <person name="Powell A.J."/>
            <person name="Barry K."/>
            <person name="Miller A.N."/>
            <person name="Grigoriev I.V."/>
            <person name="Debuchy R."/>
            <person name="Gladieux P."/>
            <person name="Thoren M.H."/>
            <person name="Johannesson H."/>
        </authorList>
    </citation>
    <scope>NUCLEOTIDE SEQUENCE</scope>
    <source>
        <strain evidence="8">PSN324</strain>
    </source>
</reference>
<evidence type="ECO:0000256" key="3">
    <source>
        <dbReference type="ARBA" id="ARBA00022980"/>
    </source>
</evidence>
<evidence type="ECO:0000313" key="9">
    <source>
        <dbReference type="Proteomes" id="UP001321749"/>
    </source>
</evidence>
<organism evidence="8 9">
    <name type="scientific">Cladorrhinum samala</name>
    <dbReference type="NCBI Taxonomy" id="585594"/>
    <lineage>
        <taxon>Eukaryota</taxon>
        <taxon>Fungi</taxon>
        <taxon>Dikarya</taxon>
        <taxon>Ascomycota</taxon>
        <taxon>Pezizomycotina</taxon>
        <taxon>Sordariomycetes</taxon>
        <taxon>Sordariomycetidae</taxon>
        <taxon>Sordariales</taxon>
        <taxon>Podosporaceae</taxon>
        <taxon>Cladorrhinum</taxon>
    </lineage>
</organism>
<evidence type="ECO:0000256" key="4">
    <source>
        <dbReference type="ARBA" id="ARBA00023128"/>
    </source>
</evidence>
<dbReference type="FunFam" id="3.30.70.60:FF:000007">
    <property type="entry name" value="37S ribosomal protein Mrp17"/>
    <property type="match status" value="1"/>
</dbReference>
<accession>A0AAV9HWM5</accession>
<keyword evidence="4" id="KW-0496">Mitochondrion</keyword>
<evidence type="ECO:0000256" key="1">
    <source>
        <dbReference type="ARBA" id="ARBA00004173"/>
    </source>
</evidence>
<keyword evidence="3 8" id="KW-0689">Ribosomal protein</keyword>
<dbReference type="GO" id="GO:0070181">
    <property type="term" value="F:small ribosomal subunit rRNA binding"/>
    <property type="evidence" value="ECO:0007669"/>
    <property type="project" value="TreeGrafter"/>
</dbReference>
<name>A0AAV9HWM5_9PEZI</name>
<dbReference type="Gene3D" id="3.30.70.60">
    <property type="match status" value="1"/>
</dbReference>
<evidence type="ECO:0000256" key="6">
    <source>
        <dbReference type="ARBA" id="ARBA00035170"/>
    </source>
</evidence>
<dbReference type="Pfam" id="PF01250">
    <property type="entry name" value="Ribosomal_S6"/>
    <property type="match status" value="1"/>
</dbReference>
<dbReference type="NCBIfam" id="TIGR00166">
    <property type="entry name" value="S6"/>
    <property type="match status" value="1"/>
</dbReference>
<proteinExistence type="inferred from homology"/>
<reference evidence="8" key="1">
    <citation type="journal article" date="2023" name="Mol. Phylogenet. Evol.">
        <title>Genome-scale phylogeny and comparative genomics of the fungal order Sordariales.</title>
        <authorList>
            <person name="Hensen N."/>
            <person name="Bonometti L."/>
            <person name="Westerberg I."/>
            <person name="Brannstrom I.O."/>
            <person name="Guillou S."/>
            <person name="Cros-Aarteil S."/>
            <person name="Calhoun S."/>
            <person name="Haridas S."/>
            <person name="Kuo A."/>
            <person name="Mondo S."/>
            <person name="Pangilinan J."/>
            <person name="Riley R."/>
            <person name="LaButti K."/>
            <person name="Andreopoulos B."/>
            <person name="Lipzen A."/>
            <person name="Chen C."/>
            <person name="Yan M."/>
            <person name="Daum C."/>
            <person name="Ng V."/>
            <person name="Clum A."/>
            <person name="Steindorff A."/>
            <person name="Ohm R.A."/>
            <person name="Martin F."/>
            <person name="Silar P."/>
            <person name="Natvig D.O."/>
            <person name="Lalanne C."/>
            <person name="Gautier V."/>
            <person name="Ament-Velasquez S.L."/>
            <person name="Kruys A."/>
            <person name="Hutchinson M.I."/>
            <person name="Powell A.J."/>
            <person name="Barry K."/>
            <person name="Miller A.N."/>
            <person name="Grigoriev I.V."/>
            <person name="Debuchy R."/>
            <person name="Gladieux P."/>
            <person name="Hiltunen Thoren M."/>
            <person name="Johannesson H."/>
        </authorList>
    </citation>
    <scope>NUCLEOTIDE SEQUENCE</scope>
    <source>
        <strain evidence="8">PSN324</strain>
    </source>
</reference>
<gene>
    <name evidence="8" type="ORF">QBC42DRAFT_57247</name>
</gene>
<dbReference type="PANTHER" id="PTHR21011:SF1">
    <property type="entry name" value="SMALL RIBOSOMAL SUBUNIT PROTEIN BS6M"/>
    <property type="match status" value="1"/>
</dbReference>
<evidence type="ECO:0000256" key="5">
    <source>
        <dbReference type="ARBA" id="ARBA00023274"/>
    </source>
</evidence>
<evidence type="ECO:0000256" key="2">
    <source>
        <dbReference type="ARBA" id="ARBA00009512"/>
    </source>
</evidence>
<dbReference type="InterPro" id="IPR014717">
    <property type="entry name" value="Transl_elong_EF1B/ribsomal_bS6"/>
</dbReference>
<dbReference type="Proteomes" id="UP001321749">
    <property type="component" value="Unassembled WGS sequence"/>
</dbReference>
<keyword evidence="9" id="KW-1185">Reference proteome</keyword>
<evidence type="ECO:0000256" key="7">
    <source>
        <dbReference type="ARBA" id="ARBA00037226"/>
    </source>
</evidence>
<sequence>MLYETIGIVRHNAGNLAEVKEIVLAAGQMILQRGGVIRDIANWGVFSLPRAISKNQQRHTRGHYFVMRYDCGIQANEAVRQTLSIDPRVIRATNVKLGDGKLETLSRFGKIEWRKMEG</sequence>
<dbReference type="InterPro" id="IPR035980">
    <property type="entry name" value="Ribosomal_bS6_sf"/>
</dbReference>
<dbReference type="InterPro" id="IPR000529">
    <property type="entry name" value="Ribosomal_bS6"/>
</dbReference>
<dbReference type="PANTHER" id="PTHR21011">
    <property type="entry name" value="MITOCHONDRIAL 28S RIBOSOMAL PROTEIN S6"/>
    <property type="match status" value="1"/>
</dbReference>